<dbReference type="Proteomes" id="UP001057402">
    <property type="component" value="Chromosome 4"/>
</dbReference>
<sequence length="67" mass="7389">MRRFLPNWGGVMAASFTFVNRCSYTVWPRILTNVGSPLLDSTGFELPTDTLGNGSDQGFYDVNIVEG</sequence>
<accession>A0ACB9RBH0</accession>
<name>A0ACB9RBH0_9MYRT</name>
<dbReference type="EMBL" id="CM042883">
    <property type="protein sequence ID" value="KAI4376224.1"/>
    <property type="molecule type" value="Genomic_DNA"/>
</dbReference>
<reference evidence="2" key="1">
    <citation type="journal article" date="2023" name="Front. Plant Sci.">
        <title>Chromosomal-level genome assembly of Melastoma candidum provides insights into trichome evolution.</title>
        <authorList>
            <person name="Zhong Y."/>
            <person name="Wu W."/>
            <person name="Sun C."/>
            <person name="Zou P."/>
            <person name="Liu Y."/>
            <person name="Dai S."/>
            <person name="Zhou R."/>
        </authorList>
    </citation>
    <scope>NUCLEOTIDE SEQUENCE [LARGE SCALE GENOMIC DNA]</scope>
</reference>
<gene>
    <name evidence="1" type="ORF">MLD38_014010</name>
</gene>
<comment type="caution">
    <text evidence="1">The sequence shown here is derived from an EMBL/GenBank/DDBJ whole genome shotgun (WGS) entry which is preliminary data.</text>
</comment>
<keyword evidence="2" id="KW-1185">Reference proteome</keyword>
<evidence type="ECO:0000313" key="2">
    <source>
        <dbReference type="Proteomes" id="UP001057402"/>
    </source>
</evidence>
<evidence type="ECO:0000313" key="1">
    <source>
        <dbReference type="EMBL" id="KAI4376224.1"/>
    </source>
</evidence>
<protein>
    <submittedName>
        <fullName evidence="1">Uncharacterized protein</fullName>
    </submittedName>
</protein>
<proteinExistence type="predicted"/>
<organism evidence="1 2">
    <name type="scientific">Melastoma candidum</name>
    <dbReference type="NCBI Taxonomy" id="119954"/>
    <lineage>
        <taxon>Eukaryota</taxon>
        <taxon>Viridiplantae</taxon>
        <taxon>Streptophyta</taxon>
        <taxon>Embryophyta</taxon>
        <taxon>Tracheophyta</taxon>
        <taxon>Spermatophyta</taxon>
        <taxon>Magnoliopsida</taxon>
        <taxon>eudicotyledons</taxon>
        <taxon>Gunneridae</taxon>
        <taxon>Pentapetalae</taxon>
        <taxon>rosids</taxon>
        <taxon>malvids</taxon>
        <taxon>Myrtales</taxon>
        <taxon>Melastomataceae</taxon>
        <taxon>Melastomatoideae</taxon>
        <taxon>Melastomateae</taxon>
        <taxon>Melastoma</taxon>
    </lineage>
</organism>